<evidence type="ECO:0000313" key="2">
    <source>
        <dbReference type="Proteomes" id="UP000249123"/>
    </source>
</evidence>
<accession>A0A328JWS4</accession>
<protein>
    <submittedName>
        <fullName evidence="1">Uncharacterized protein</fullName>
    </submittedName>
</protein>
<accession>A0A062U145</accession>
<reference evidence="1 2" key="1">
    <citation type="submission" date="2013-04" db="EMBL/GenBank/DDBJ databases">
        <title>Hyphomonas sp. T24B3 Genome Sequencing.</title>
        <authorList>
            <person name="Lai Q."/>
            <person name="Shao Z."/>
        </authorList>
    </citation>
    <scope>NUCLEOTIDE SEQUENCE [LARGE SCALE GENOMIC DNA]</scope>
    <source>
        <strain evidence="1 2">T24B3</strain>
    </source>
</reference>
<dbReference type="STRING" id="1280941.HY2_11265"/>
<keyword evidence="2" id="KW-1185">Reference proteome</keyword>
<proteinExistence type="predicted"/>
<dbReference type="AlphaFoldDB" id="A0A062U145"/>
<evidence type="ECO:0000313" key="1">
    <source>
        <dbReference type="EMBL" id="RAN35484.1"/>
    </source>
</evidence>
<dbReference type="Proteomes" id="UP000249123">
    <property type="component" value="Unassembled WGS sequence"/>
</dbReference>
<organism evidence="1 2">
    <name type="scientific">Hyphomonas pacifica</name>
    <dbReference type="NCBI Taxonomy" id="1280941"/>
    <lineage>
        <taxon>Bacteria</taxon>
        <taxon>Pseudomonadati</taxon>
        <taxon>Pseudomonadota</taxon>
        <taxon>Alphaproteobacteria</taxon>
        <taxon>Hyphomonadales</taxon>
        <taxon>Hyphomonadaceae</taxon>
        <taxon>Hyphomonas</taxon>
    </lineage>
</organism>
<gene>
    <name evidence="1" type="ORF">HY3_08060</name>
</gene>
<sequence>MWNMVISGRLRKKNRTAGCRTRLAIIAHQANSLRETSLWIKLAIRNKLPLPGRKEDEICAGILLLVVKWGGV</sequence>
<name>A0A062U145_9PROT</name>
<comment type="caution">
    <text evidence="1">The sequence shown here is derived from an EMBL/GenBank/DDBJ whole genome shotgun (WGS) entry which is preliminary data.</text>
</comment>
<dbReference type="EMBL" id="AWFB01000004">
    <property type="protein sequence ID" value="RAN35484.1"/>
    <property type="molecule type" value="Genomic_DNA"/>
</dbReference>